<dbReference type="EMBL" id="CM042028">
    <property type="protein sequence ID" value="KAI3797361.1"/>
    <property type="molecule type" value="Genomic_DNA"/>
</dbReference>
<evidence type="ECO:0000313" key="1">
    <source>
        <dbReference type="EMBL" id="KAI3797361.1"/>
    </source>
</evidence>
<accession>A0ACB9HPE8</accession>
<sequence length="123" mass="14037">MSEILVCHAPNGKTSLVGFGGVTVPTQVARVHTHEERLNDFLDHLRAHRDASTFLQRELRSRLRTLEDSTRDLQGTTDHLEMRTDHLEMGVDHLEMKHTVPTLVARGYHSSSMHVAYYEEASF</sequence>
<dbReference type="Proteomes" id="UP001056120">
    <property type="component" value="Linkage Group LG11"/>
</dbReference>
<keyword evidence="2" id="KW-1185">Reference proteome</keyword>
<name>A0ACB9HPE8_9ASTR</name>
<comment type="caution">
    <text evidence="1">The sequence shown here is derived from an EMBL/GenBank/DDBJ whole genome shotgun (WGS) entry which is preliminary data.</text>
</comment>
<gene>
    <name evidence="1" type="ORF">L1987_32617</name>
</gene>
<reference evidence="2" key="1">
    <citation type="journal article" date="2022" name="Mol. Ecol. Resour.">
        <title>The genomes of chicory, endive, great burdock and yacon provide insights into Asteraceae palaeo-polyploidization history and plant inulin production.</title>
        <authorList>
            <person name="Fan W."/>
            <person name="Wang S."/>
            <person name="Wang H."/>
            <person name="Wang A."/>
            <person name="Jiang F."/>
            <person name="Liu H."/>
            <person name="Zhao H."/>
            <person name="Xu D."/>
            <person name="Zhang Y."/>
        </authorList>
    </citation>
    <scope>NUCLEOTIDE SEQUENCE [LARGE SCALE GENOMIC DNA]</scope>
    <source>
        <strain evidence="2">cv. Yunnan</strain>
    </source>
</reference>
<proteinExistence type="predicted"/>
<reference evidence="1 2" key="2">
    <citation type="journal article" date="2022" name="Mol. Ecol. Resour.">
        <title>The genomes of chicory, endive, great burdock and yacon provide insights into Asteraceae paleo-polyploidization history and plant inulin production.</title>
        <authorList>
            <person name="Fan W."/>
            <person name="Wang S."/>
            <person name="Wang H."/>
            <person name="Wang A."/>
            <person name="Jiang F."/>
            <person name="Liu H."/>
            <person name="Zhao H."/>
            <person name="Xu D."/>
            <person name="Zhang Y."/>
        </authorList>
    </citation>
    <scope>NUCLEOTIDE SEQUENCE [LARGE SCALE GENOMIC DNA]</scope>
    <source>
        <strain evidence="2">cv. Yunnan</strain>
        <tissue evidence="1">Leaves</tissue>
    </source>
</reference>
<evidence type="ECO:0000313" key="2">
    <source>
        <dbReference type="Proteomes" id="UP001056120"/>
    </source>
</evidence>
<protein>
    <submittedName>
        <fullName evidence="1">Uncharacterized protein</fullName>
    </submittedName>
</protein>
<organism evidence="1 2">
    <name type="scientific">Smallanthus sonchifolius</name>
    <dbReference type="NCBI Taxonomy" id="185202"/>
    <lineage>
        <taxon>Eukaryota</taxon>
        <taxon>Viridiplantae</taxon>
        <taxon>Streptophyta</taxon>
        <taxon>Embryophyta</taxon>
        <taxon>Tracheophyta</taxon>
        <taxon>Spermatophyta</taxon>
        <taxon>Magnoliopsida</taxon>
        <taxon>eudicotyledons</taxon>
        <taxon>Gunneridae</taxon>
        <taxon>Pentapetalae</taxon>
        <taxon>asterids</taxon>
        <taxon>campanulids</taxon>
        <taxon>Asterales</taxon>
        <taxon>Asteraceae</taxon>
        <taxon>Asteroideae</taxon>
        <taxon>Heliantheae alliance</taxon>
        <taxon>Millerieae</taxon>
        <taxon>Smallanthus</taxon>
    </lineage>
</organism>